<evidence type="ECO:0000313" key="1">
    <source>
        <dbReference type="EMBL" id="CAB4569332.1"/>
    </source>
</evidence>
<reference evidence="1" key="1">
    <citation type="submission" date="2020-05" db="EMBL/GenBank/DDBJ databases">
        <authorList>
            <person name="Chiriac C."/>
            <person name="Salcher M."/>
            <person name="Ghai R."/>
            <person name="Kavagutti S V."/>
        </authorList>
    </citation>
    <scope>NUCLEOTIDE SEQUENCE</scope>
</reference>
<dbReference type="Gene3D" id="3.20.80.10">
    <property type="entry name" value="Regulatory factor, effector binding domain"/>
    <property type="match status" value="1"/>
</dbReference>
<dbReference type="AlphaFoldDB" id="A0A6J6DZ03"/>
<accession>A0A6J6DZ03</accession>
<gene>
    <name evidence="1" type="ORF">UFOPK1639_00904</name>
</gene>
<dbReference type="Pfam" id="PF04832">
    <property type="entry name" value="SOUL"/>
    <property type="match status" value="1"/>
</dbReference>
<dbReference type="EMBL" id="CAEZTH010000133">
    <property type="protein sequence ID" value="CAB4569332.1"/>
    <property type="molecule type" value="Genomic_DNA"/>
</dbReference>
<dbReference type="InterPro" id="IPR006917">
    <property type="entry name" value="SOUL_heme-bd"/>
</dbReference>
<protein>
    <submittedName>
        <fullName evidence="1">Unannotated protein</fullName>
    </submittedName>
</protein>
<dbReference type="PANTHER" id="PTHR11220">
    <property type="entry name" value="HEME-BINDING PROTEIN-RELATED"/>
    <property type="match status" value="1"/>
</dbReference>
<dbReference type="InterPro" id="IPR011256">
    <property type="entry name" value="Reg_factor_effector_dom_sf"/>
</dbReference>
<sequence>MAITTLEYMTEKQPYTVLKRYPDMELRDYPAGMQIETEVSGDFINAGSIGFRPLVNFISGNNRARQAIAMTAPVIQESVTTGRHKVRFVMPEEMDESNTPSPADSNVAVVRVPAHLAAARKFGGSWNKEKFESEGTKLLEEVSKAGLVPQGNLYWSRFDPPWKPGFLKHNEVLIRVKKAG</sequence>
<dbReference type="PANTHER" id="PTHR11220:SF1">
    <property type="entry name" value="HEME-BINDING PROTEIN 2"/>
    <property type="match status" value="1"/>
</dbReference>
<dbReference type="SUPFAM" id="SSF55136">
    <property type="entry name" value="Probable bacterial effector-binding domain"/>
    <property type="match status" value="1"/>
</dbReference>
<proteinExistence type="predicted"/>
<name>A0A6J6DZ03_9ZZZZ</name>
<organism evidence="1">
    <name type="scientific">freshwater metagenome</name>
    <dbReference type="NCBI Taxonomy" id="449393"/>
    <lineage>
        <taxon>unclassified sequences</taxon>
        <taxon>metagenomes</taxon>
        <taxon>ecological metagenomes</taxon>
    </lineage>
</organism>